<dbReference type="EMBL" id="MKFU01000004">
    <property type="protein sequence ID" value="OHY95094.1"/>
    <property type="molecule type" value="Genomic_DNA"/>
</dbReference>
<comment type="similarity">
    <text evidence="1">Belongs to the peptidase S9A family.</text>
</comment>
<dbReference type="InterPro" id="IPR001375">
    <property type="entry name" value="Peptidase_S9_cat"/>
</dbReference>
<accession>A0A1S2D2C0</accession>
<evidence type="ECO:0000313" key="9">
    <source>
        <dbReference type="Proteomes" id="UP000179934"/>
    </source>
</evidence>
<dbReference type="SUPFAM" id="SSF53474">
    <property type="entry name" value="alpha/beta-Hydrolases"/>
    <property type="match status" value="1"/>
</dbReference>
<dbReference type="GeneID" id="58921249"/>
<dbReference type="GO" id="GO:0006508">
    <property type="term" value="P:proteolysis"/>
    <property type="evidence" value="ECO:0007669"/>
    <property type="project" value="UniProtKB-KW"/>
</dbReference>
<organism evidence="8 9">
    <name type="scientific">Aeromonas sobria</name>
    <dbReference type="NCBI Taxonomy" id="646"/>
    <lineage>
        <taxon>Bacteria</taxon>
        <taxon>Pseudomonadati</taxon>
        <taxon>Pseudomonadota</taxon>
        <taxon>Gammaproteobacteria</taxon>
        <taxon>Aeromonadales</taxon>
        <taxon>Aeromonadaceae</taxon>
        <taxon>Aeromonas</taxon>
    </lineage>
</organism>
<dbReference type="GO" id="GO:0004252">
    <property type="term" value="F:serine-type endopeptidase activity"/>
    <property type="evidence" value="ECO:0007669"/>
    <property type="project" value="InterPro"/>
</dbReference>
<evidence type="ECO:0000259" key="6">
    <source>
        <dbReference type="Pfam" id="PF00326"/>
    </source>
</evidence>
<protein>
    <submittedName>
        <fullName evidence="8">Peptidase S9</fullName>
    </submittedName>
</protein>
<dbReference type="STRING" id="646.BJD16_08910"/>
<keyword evidence="3" id="KW-0378">Hydrolase</keyword>
<sequence length="668" mass="75052">MKHHAIMAALLAAPLAWAQEALPPPIPSQPHLISGSPVRQDPYFWLRDESRSNPAILALLKQQNRWSEQQLAAQQPLEATLRAEFARHPAGEPMPDNWLVRGDQAWQLRPDGSLWQRHGGKAQQRLPARAGEGYYEAGGWALSPDNRTLAVAEDRRGDLDYQVTLLDIQSGKALASLAQRSADLAWSQDGRTLYTIANERYTLRPWQLRGWQDGQEQTLYEEQDPAWLLSLYRTTDGQHLVLQGNNHDSSEQYLLDSGKPLQVKPRQRGVEYYLDSQSGWVIKSNREGAFALYSASTPLGEWQRLWPAKGEDLGDPEKWRLFDRHLVVQFRQQGEDWLALLDRNGHERQRLPLASGAGTGWLQGEHDPASDRILVRSQGLSQPPGQRWLDLNNGQWFNDQHSGDDKALPYQSERRWVTSADGTRVPVSLVWRKDLAPRAVLLYGYGAYGTPMRPYYQKELLSLLDRGFVYAIAHVRGGGMLGEQWTRDGRGIHKQNGISDFIAAGNTLRHWSPDVPPLPLFAMGGSAGGTLVAAALNQQPTLFSGAVLQVPFVDMLGTMSDPALPLTRQEYQEWGNPAKPAEYQAMRRISPYDNLHRAPYPPLLVTTALHDSQVPYWEPVKWLARLREHSTGSGPYLLLTELEGGHRAGGGDRAREFAFLLHLAGINQ</sequence>
<dbReference type="Proteomes" id="UP000179934">
    <property type="component" value="Unassembled WGS sequence"/>
</dbReference>
<evidence type="ECO:0000313" key="8">
    <source>
        <dbReference type="EMBL" id="OHY95094.1"/>
    </source>
</evidence>
<dbReference type="InterPro" id="IPR051543">
    <property type="entry name" value="Serine_Peptidase_S9A"/>
</dbReference>
<dbReference type="PRINTS" id="PR00862">
    <property type="entry name" value="PROLIGOPTASE"/>
</dbReference>
<dbReference type="RefSeq" id="WP_042019054.1">
    <property type="nucleotide sequence ID" value="NZ_CDBW01000006.1"/>
</dbReference>
<reference evidence="8 9" key="1">
    <citation type="submission" date="2016-09" db="EMBL/GenBank/DDBJ databases">
        <title>Draft Genome Sequence of Aeromonas sobria Strain 08005, Isolated from Sick Rana catesbeiana.</title>
        <authorList>
            <person name="Yang Q."/>
        </authorList>
    </citation>
    <scope>NUCLEOTIDE SEQUENCE [LARGE SCALE GENOMIC DNA]</scope>
    <source>
        <strain evidence="8 9">08005</strain>
    </source>
</reference>
<dbReference type="PANTHER" id="PTHR11757:SF19">
    <property type="entry name" value="PROLYL ENDOPEPTIDASE-LIKE"/>
    <property type="match status" value="1"/>
</dbReference>
<feature type="signal peptide" evidence="5">
    <location>
        <begin position="1"/>
        <end position="18"/>
    </location>
</feature>
<feature type="domain" description="Peptidase S9A N-terminal" evidence="7">
    <location>
        <begin position="132"/>
        <end position="393"/>
    </location>
</feature>
<dbReference type="InterPro" id="IPR029058">
    <property type="entry name" value="AB_hydrolase_fold"/>
</dbReference>
<dbReference type="Pfam" id="PF00326">
    <property type="entry name" value="Peptidase_S9"/>
    <property type="match status" value="1"/>
</dbReference>
<gene>
    <name evidence="8" type="ORF">BJD16_08910</name>
</gene>
<keyword evidence="5" id="KW-0732">Signal</keyword>
<evidence type="ECO:0000259" key="7">
    <source>
        <dbReference type="Pfam" id="PF02897"/>
    </source>
</evidence>
<dbReference type="SUPFAM" id="SSF50993">
    <property type="entry name" value="Peptidase/esterase 'gauge' domain"/>
    <property type="match status" value="1"/>
</dbReference>
<evidence type="ECO:0000256" key="3">
    <source>
        <dbReference type="ARBA" id="ARBA00022801"/>
    </source>
</evidence>
<feature type="domain" description="Peptidase S9A N-terminal" evidence="7">
    <location>
        <begin position="38"/>
        <end position="88"/>
    </location>
</feature>
<evidence type="ECO:0000256" key="5">
    <source>
        <dbReference type="SAM" id="SignalP"/>
    </source>
</evidence>
<dbReference type="InterPro" id="IPR023302">
    <property type="entry name" value="Pept_S9A_N"/>
</dbReference>
<keyword evidence="4" id="KW-0720">Serine protease</keyword>
<keyword evidence="2" id="KW-0645">Protease</keyword>
<dbReference type="AlphaFoldDB" id="A0A1S2D2C0"/>
<evidence type="ECO:0000256" key="1">
    <source>
        <dbReference type="ARBA" id="ARBA00005228"/>
    </source>
</evidence>
<evidence type="ECO:0000256" key="2">
    <source>
        <dbReference type="ARBA" id="ARBA00022670"/>
    </source>
</evidence>
<dbReference type="PANTHER" id="PTHR11757">
    <property type="entry name" value="PROTEASE FAMILY S9A OLIGOPEPTIDASE"/>
    <property type="match status" value="1"/>
</dbReference>
<dbReference type="Pfam" id="PF02897">
    <property type="entry name" value="Peptidase_S9_N"/>
    <property type="match status" value="2"/>
</dbReference>
<comment type="caution">
    <text evidence="8">The sequence shown here is derived from an EMBL/GenBank/DDBJ whole genome shotgun (WGS) entry which is preliminary data.</text>
</comment>
<feature type="chain" id="PRO_5010269635" evidence="5">
    <location>
        <begin position="19"/>
        <end position="668"/>
    </location>
</feature>
<feature type="domain" description="Peptidase S9 prolyl oligopeptidase catalytic" evidence="6">
    <location>
        <begin position="459"/>
        <end position="658"/>
    </location>
</feature>
<dbReference type="Gene3D" id="3.40.50.1820">
    <property type="entry name" value="alpha/beta hydrolase"/>
    <property type="match status" value="1"/>
</dbReference>
<proteinExistence type="inferred from homology"/>
<evidence type="ECO:0000256" key="4">
    <source>
        <dbReference type="ARBA" id="ARBA00022825"/>
    </source>
</evidence>
<dbReference type="OrthoDB" id="9801421at2"/>
<dbReference type="Gene3D" id="2.130.10.120">
    <property type="entry name" value="Prolyl oligopeptidase, N-terminal domain"/>
    <property type="match status" value="1"/>
</dbReference>
<name>A0A1S2D2C0_AERSO</name>
<dbReference type="InterPro" id="IPR002470">
    <property type="entry name" value="Peptidase_S9A"/>
</dbReference>